<keyword evidence="2" id="KW-0418">Kinase</keyword>
<dbReference type="Gene3D" id="3.40.50.10440">
    <property type="entry name" value="Dihydroxyacetone kinase, domain 1"/>
    <property type="match status" value="1"/>
</dbReference>
<comment type="caution">
    <text evidence="2">The sequence shown here is derived from an EMBL/GenBank/DDBJ whole genome shotgun (WGS) entry which is preliminary data.</text>
</comment>
<dbReference type="GO" id="GO:0004371">
    <property type="term" value="F:glycerone kinase activity"/>
    <property type="evidence" value="ECO:0007669"/>
    <property type="project" value="InterPro"/>
</dbReference>
<gene>
    <name evidence="2" type="ORF">JCM19232_5697</name>
</gene>
<dbReference type="Proteomes" id="UP000031670">
    <property type="component" value="Unassembled WGS sequence"/>
</dbReference>
<keyword evidence="2" id="KW-0808">Transferase</keyword>
<reference evidence="2 3" key="2">
    <citation type="submission" date="2015-01" db="EMBL/GenBank/DDBJ databases">
        <authorList>
            <consortium name="NBRP consortium"/>
            <person name="Sawabe T."/>
            <person name="Meirelles P."/>
            <person name="Feng G."/>
            <person name="Sayaka M."/>
            <person name="Hattori M."/>
            <person name="Ohkuma M."/>
        </authorList>
    </citation>
    <scope>NUCLEOTIDE SEQUENCE [LARGE SCALE GENOMIC DNA]</scope>
    <source>
        <strain evidence="2 3">JCM19232</strain>
    </source>
</reference>
<evidence type="ECO:0000259" key="1">
    <source>
        <dbReference type="PROSITE" id="PS51481"/>
    </source>
</evidence>
<dbReference type="SUPFAM" id="SSF82549">
    <property type="entry name" value="DAK1/DegV-like"/>
    <property type="match status" value="1"/>
</dbReference>
<proteinExistence type="predicted"/>
<evidence type="ECO:0000313" key="2">
    <source>
        <dbReference type="EMBL" id="GAM61396.1"/>
    </source>
</evidence>
<dbReference type="GO" id="GO:0006071">
    <property type="term" value="P:glycerol metabolic process"/>
    <property type="evidence" value="ECO:0007669"/>
    <property type="project" value="InterPro"/>
</dbReference>
<name>A0A0B8P594_9VIBR</name>
<evidence type="ECO:0000313" key="3">
    <source>
        <dbReference type="Proteomes" id="UP000031670"/>
    </source>
</evidence>
<feature type="domain" description="DhaK" evidence="1">
    <location>
        <begin position="10"/>
        <end position="76"/>
    </location>
</feature>
<organism evidence="2 3">
    <name type="scientific">Vibrio ishigakensis</name>
    <dbReference type="NCBI Taxonomy" id="1481914"/>
    <lineage>
        <taxon>Bacteria</taxon>
        <taxon>Pseudomonadati</taxon>
        <taxon>Pseudomonadota</taxon>
        <taxon>Gammaproteobacteria</taxon>
        <taxon>Vibrionales</taxon>
        <taxon>Vibrionaceae</taxon>
        <taxon>Vibrio</taxon>
    </lineage>
</organism>
<sequence>MRKPKKLINDPMSVAQEQYEGMLAAMSGKLEGLPGITAAIRTDLPSDKVAIVTGGGSGHEHCLQAMLVKAWQMRPL</sequence>
<accession>A0A0B8P594</accession>
<protein>
    <submittedName>
        <fullName evidence="2">Putative dihydroxyacetone kinase</fullName>
    </submittedName>
</protein>
<reference evidence="2 3" key="1">
    <citation type="submission" date="2015-01" db="EMBL/GenBank/DDBJ databases">
        <title>Vibrio sp. C5 JCM 19232 whole genome shotgun sequence.</title>
        <authorList>
            <person name="Sawabe T."/>
            <person name="Meirelles P."/>
            <person name="Feng G."/>
            <person name="Sayaka M."/>
            <person name="Hattori M."/>
            <person name="Ohkuma M."/>
        </authorList>
    </citation>
    <scope>NUCLEOTIDE SEQUENCE [LARGE SCALE GENOMIC DNA]</scope>
    <source>
        <strain evidence="2 3">JCM19232</strain>
    </source>
</reference>
<dbReference type="InterPro" id="IPR004006">
    <property type="entry name" value="DhaK_dom"/>
</dbReference>
<dbReference type="EMBL" id="BBSA01000003">
    <property type="protein sequence ID" value="GAM61396.1"/>
    <property type="molecule type" value="Genomic_DNA"/>
</dbReference>
<dbReference type="PROSITE" id="PS51481">
    <property type="entry name" value="DHAK"/>
    <property type="match status" value="1"/>
</dbReference>
<dbReference type="AlphaFoldDB" id="A0A0B8P594"/>